<dbReference type="InterPro" id="IPR049383">
    <property type="entry name" value="UbiD-like_N"/>
</dbReference>
<dbReference type="InterPro" id="IPR049381">
    <property type="entry name" value="UbiD-like_C"/>
</dbReference>
<dbReference type="PANTHER" id="PTHR30108:SF17">
    <property type="entry name" value="FERULIC ACID DECARBOXYLASE 1"/>
    <property type="match status" value="1"/>
</dbReference>
<evidence type="ECO:0000259" key="10">
    <source>
        <dbReference type="Pfam" id="PF20695"/>
    </source>
</evidence>
<evidence type="ECO:0000256" key="7">
    <source>
        <dbReference type="ARBA" id="ARBA00078055"/>
    </source>
</evidence>
<dbReference type="InterPro" id="IPR048304">
    <property type="entry name" value="UbiD_Rift_dom"/>
</dbReference>
<dbReference type="Proteomes" id="UP001172911">
    <property type="component" value="Unassembled WGS sequence"/>
</dbReference>
<dbReference type="EC" id="4.1.1.61" evidence="5"/>
<feature type="domain" description="3-octaprenyl-4-hydroxybenzoate carboxy-lyase-like C-terminal" evidence="11">
    <location>
        <begin position="298"/>
        <end position="418"/>
    </location>
</feature>
<dbReference type="SUPFAM" id="SSF143968">
    <property type="entry name" value="UbiD C-terminal domain-like"/>
    <property type="match status" value="1"/>
</dbReference>
<protein>
    <recommendedName>
        <fullName evidence="6">Phenolic acid decarboxylase</fullName>
        <ecNumber evidence="5">4.1.1.61</ecNumber>
    </recommendedName>
    <alternativeName>
        <fullName evidence="7">4-hydroxybenzoate decarboxylase</fullName>
    </alternativeName>
    <alternativeName>
        <fullName evidence="8">Phenolic acid decarboxylase subunit C</fullName>
    </alternativeName>
</protein>
<keyword evidence="2" id="KW-0216">Detoxification</keyword>
<evidence type="ECO:0000256" key="8">
    <source>
        <dbReference type="ARBA" id="ARBA00079372"/>
    </source>
</evidence>
<comment type="caution">
    <text evidence="12">The sequence shown here is derived from an EMBL/GenBank/DDBJ whole genome shotgun (WGS) entry which is preliminary data.</text>
</comment>
<reference evidence="12" key="1">
    <citation type="journal article" date="2023" name="J. Hazard. Mater.">
        <title>Anaerobic biodegradation of pyrene and benzo[a]pyrene by a new sulfate-reducing Desulforamulus aquiferis strain DSA.</title>
        <authorList>
            <person name="Zhang Z."/>
            <person name="Sun J."/>
            <person name="Gong X."/>
            <person name="Wang C."/>
            <person name="Wang H."/>
        </authorList>
    </citation>
    <scope>NUCLEOTIDE SEQUENCE</scope>
    <source>
        <strain evidence="12">DSA</strain>
    </source>
</reference>
<evidence type="ECO:0000313" key="12">
    <source>
        <dbReference type="EMBL" id="MDO7788181.1"/>
    </source>
</evidence>
<dbReference type="GO" id="GO:0008694">
    <property type="term" value="F:4-hydroxy-3-polyprenylbenzoate decarboxylase activity"/>
    <property type="evidence" value="ECO:0007669"/>
    <property type="project" value="TreeGrafter"/>
</dbReference>
<sequence length="447" mass="49513">MVNSLRDWLAYLECEGKIKSVSKEVSLKFEMPAVIKKLDGKAAVLLNKPKGYYFPVVSGIAYDRNLFAKALGTDKNNIAQKISECQKQPLPCQVVPREEAPVMENVKIDDVDLMELPIPIHHKKDAGHYITAGLLICKDPETGKRNVSIHRLQVFSKNEMGILILPRHLWQVYMKAEKKNESLDIAIAIGVDPLLLLASQTIVPLGVDELEIANAFKNGSQKLVKCQTVDIEVPSEAEIVLEGKLLPKVRKVEGPFGEFPKYYGPASEKPVIEITAICHRNNPIYHTILPATKEHLLLGGLAREATLYEMVKLAVPTVKDVHLTIGGTCRYHAVISIDKKHEGEAKNAMFAAFASMQEIKHVVVVDTDVDVFDMEEVEWAIATRCQMGKDTMLVSGSLGSKLDPSTDDGISDKMGIDATCPLDAPPDTYETIKIPGYDELNIEDYLD</sequence>
<evidence type="ECO:0000256" key="6">
    <source>
        <dbReference type="ARBA" id="ARBA00072018"/>
    </source>
</evidence>
<accession>A0AAW7ZGN5</accession>
<evidence type="ECO:0000259" key="9">
    <source>
        <dbReference type="Pfam" id="PF01977"/>
    </source>
</evidence>
<dbReference type="GO" id="GO:0006744">
    <property type="term" value="P:ubiquinone biosynthetic process"/>
    <property type="evidence" value="ECO:0007669"/>
    <property type="project" value="TreeGrafter"/>
</dbReference>
<dbReference type="GO" id="GO:0005829">
    <property type="term" value="C:cytosol"/>
    <property type="evidence" value="ECO:0007669"/>
    <property type="project" value="TreeGrafter"/>
</dbReference>
<organism evidence="12 13">
    <name type="scientific">Desulforamulus aquiferis</name>
    <dbReference type="NCBI Taxonomy" id="1397668"/>
    <lineage>
        <taxon>Bacteria</taxon>
        <taxon>Bacillati</taxon>
        <taxon>Bacillota</taxon>
        <taxon>Clostridia</taxon>
        <taxon>Eubacteriales</taxon>
        <taxon>Peptococcaceae</taxon>
        <taxon>Desulforamulus</taxon>
    </lineage>
</organism>
<dbReference type="GO" id="GO:0009636">
    <property type="term" value="P:response to toxic substance"/>
    <property type="evidence" value="ECO:0007669"/>
    <property type="project" value="UniProtKB-KW"/>
</dbReference>
<evidence type="ECO:0000256" key="4">
    <source>
        <dbReference type="ARBA" id="ARBA00052687"/>
    </source>
</evidence>
<feature type="domain" description="3-octaprenyl-4-hydroxybenzoate carboxy-lyase-like Rift-related" evidence="9">
    <location>
        <begin position="95"/>
        <end position="291"/>
    </location>
</feature>
<keyword evidence="3" id="KW-0058">Aromatic hydrocarbons catabolism</keyword>
<reference evidence="12" key="2">
    <citation type="submission" date="2023-03" db="EMBL/GenBank/DDBJ databases">
        <authorList>
            <person name="Zhang Z."/>
        </authorList>
    </citation>
    <scope>NUCLEOTIDE SEQUENCE</scope>
    <source>
        <strain evidence="12">DSA</strain>
    </source>
</reference>
<dbReference type="Pfam" id="PF20695">
    <property type="entry name" value="UbiD_N"/>
    <property type="match status" value="1"/>
</dbReference>
<dbReference type="EMBL" id="JARPTC010000019">
    <property type="protein sequence ID" value="MDO7788181.1"/>
    <property type="molecule type" value="Genomic_DNA"/>
</dbReference>
<name>A0AAW7ZGN5_9FIRM</name>
<comment type="similarity">
    <text evidence="1">Belongs to the UbiD family.</text>
</comment>
<keyword evidence="13" id="KW-1185">Reference proteome</keyword>
<evidence type="ECO:0000256" key="2">
    <source>
        <dbReference type="ARBA" id="ARBA00022575"/>
    </source>
</evidence>
<dbReference type="AlphaFoldDB" id="A0AAW7ZGN5"/>
<evidence type="ECO:0000259" key="11">
    <source>
        <dbReference type="Pfam" id="PF20696"/>
    </source>
</evidence>
<comment type="catalytic activity">
    <reaction evidence="4">
        <text>4-hydroxybenzoate + H(+) = phenol + CO2</text>
        <dbReference type="Rhea" id="RHEA:10876"/>
        <dbReference type="ChEBI" id="CHEBI:15378"/>
        <dbReference type="ChEBI" id="CHEBI:15882"/>
        <dbReference type="ChEBI" id="CHEBI:16526"/>
        <dbReference type="ChEBI" id="CHEBI:17879"/>
        <dbReference type="EC" id="4.1.1.61"/>
    </reaction>
</comment>
<dbReference type="Pfam" id="PF01977">
    <property type="entry name" value="UbiD"/>
    <property type="match status" value="1"/>
</dbReference>
<evidence type="ECO:0000256" key="3">
    <source>
        <dbReference type="ARBA" id="ARBA00022797"/>
    </source>
</evidence>
<evidence type="ECO:0000256" key="5">
    <source>
        <dbReference type="ARBA" id="ARBA00066414"/>
    </source>
</evidence>
<gene>
    <name evidence="12" type="ORF">P6N53_13200</name>
</gene>
<proteinExistence type="inferred from homology"/>
<dbReference type="Gene3D" id="3.40.1670.10">
    <property type="entry name" value="UbiD C-terminal domain-like"/>
    <property type="match status" value="1"/>
</dbReference>
<dbReference type="Pfam" id="PF20696">
    <property type="entry name" value="UbiD_C"/>
    <property type="match status" value="1"/>
</dbReference>
<dbReference type="PANTHER" id="PTHR30108">
    <property type="entry name" value="3-OCTAPRENYL-4-HYDROXYBENZOATE CARBOXY-LYASE-RELATED"/>
    <property type="match status" value="1"/>
</dbReference>
<evidence type="ECO:0000256" key="1">
    <source>
        <dbReference type="ARBA" id="ARBA00010021"/>
    </source>
</evidence>
<evidence type="ECO:0000313" key="13">
    <source>
        <dbReference type="Proteomes" id="UP001172911"/>
    </source>
</evidence>
<dbReference type="GO" id="GO:0018799">
    <property type="term" value="F:4-hydroxybenzoate decarboxylase activity"/>
    <property type="evidence" value="ECO:0007669"/>
    <property type="project" value="UniProtKB-EC"/>
</dbReference>
<dbReference type="InterPro" id="IPR002830">
    <property type="entry name" value="UbiD"/>
</dbReference>
<dbReference type="SUPFAM" id="SSF50475">
    <property type="entry name" value="FMN-binding split barrel"/>
    <property type="match status" value="1"/>
</dbReference>
<feature type="domain" description="3-octaprenyl-4-hydroxybenzoate carboxy-lyase-like N-terminal" evidence="10">
    <location>
        <begin position="10"/>
        <end position="84"/>
    </location>
</feature>
<dbReference type="FunFam" id="3.40.1670.10:FF:000003">
    <property type="entry name" value="Phenolic acid decarboxylase"/>
    <property type="match status" value="1"/>
</dbReference>
<dbReference type="NCBIfam" id="TIGR00148">
    <property type="entry name" value="UbiD family decarboxylase"/>
    <property type="match status" value="1"/>
</dbReference>
<dbReference type="RefSeq" id="WP_304543872.1">
    <property type="nucleotide sequence ID" value="NZ_JARPTC010000019.1"/>
</dbReference>